<accession>X1HJH1</accession>
<name>X1HJH1_9ZZZZ</name>
<dbReference type="PANTHER" id="PTHR10788:SF106">
    <property type="entry name" value="BCDNA.GH08860"/>
    <property type="match status" value="1"/>
</dbReference>
<evidence type="ECO:0000313" key="1">
    <source>
        <dbReference type="EMBL" id="GAH69632.1"/>
    </source>
</evidence>
<gene>
    <name evidence="1" type="ORF">S03H2_54803</name>
</gene>
<dbReference type="EMBL" id="BARU01034965">
    <property type="protein sequence ID" value="GAH69632.1"/>
    <property type="molecule type" value="Genomic_DNA"/>
</dbReference>
<dbReference type="Gene3D" id="3.40.50.2000">
    <property type="entry name" value="Glycogen Phosphorylase B"/>
    <property type="match status" value="1"/>
</dbReference>
<reference evidence="1" key="1">
    <citation type="journal article" date="2014" name="Front. Microbiol.">
        <title>High frequency of phylogenetically diverse reductive dehalogenase-homologous genes in deep subseafloor sedimentary metagenomes.</title>
        <authorList>
            <person name="Kawai M."/>
            <person name="Futagami T."/>
            <person name="Toyoda A."/>
            <person name="Takaki Y."/>
            <person name="Nishi S."/>
            <person name="Hori S."/>
            <person name="Arai W."/>
            <person name="Tsubouchi T."/>
            <person name="Morono Y."/>
            <person name="Uchiyama I."/>
            <person name="Ito T."/>
            <person name="Fujiyama A."/>
            <person name="Inagaki F."/>
            <person name="Takami H."/>
        </authorList>
    </citation>
    <scope>NUCLEOTIDE SEQUENCE</scope>
    <source>
        <strain evidence="1">Expedition CK06-06</strain>
    </source>
</reference>
<dbReference type="GO" id="GO:0003825">
    <property type="term" value="F:alpha,alpha-trehalose-phosphate synthase (UDP-forming) activity"/>
    <property type="evidence" value="ECO:0007669"/>
    <property type="project" value="TreeGrafter"/>
</dbReference>
<dbReference type="SUPFAM" id="SSF53756">
    <property type="entry name" value="UDP-Glycosyltransferase/glycogen phosphorylase"/>
    <property type="match status" value="1"/>
</dbReference>
<dbReference type="GO" id="GO:0005992">
    <property type="term" value="P:trehalose biosynthetic process"/>
    <property type="evidence" value="ECO:0007669"/>
    <property type="project" value="InterPro"/>
</dbReference>
<dbReference type="AlphaFoldDB" id="X1HJH1"/>
<dbReference type="GO" id="GO:0004805">
    <property type="term" value="F:trehalose-phosphatase activity"/>
    <property type="evidence" value="ECO:0007669"/>
    <property type="project" value="TreeGrafter"/>
</dbReference>
<dbReference type="GO" id="GO:0005829">
    <property type="term" value="C:cytosol"/>
    <property type="evidence" value="ECO:0007669"/>
    <property type="project" value="TreeGrafter"/>
</dbReference>
<organism evidence="1">
    <name type="scientific">marine sediment metagenome</name>
    <dbReference type="NCBI Taxonomy" id="412755"/>
    <lineage>
        <taxon>unclassified sequences</taxon>
        <taxon>metagenomes</taxon>
        <taxon>ecological metagenomes</taxon>
    </lineage>
</organism>
<proteinExistence type="predicted"/>
<dbReference type="Pfam" id="PF00982">
    <property type="entry name" value="Glyco_transf_20"/>
    <property type="match status" value="1"/>
</dbReference>
<protein>
    <submittedName>
        <fullName evidence="1">Uncharacterized protein</fullName>
    </submittedName>
</protein>
<dbReference type="PANTHER" id="PTHR10788">
    <property type="entry name" value="TREHALOSE-6-PHOSPHATE SYNTHASE"/>
    <property type="match status" value="1"/>
</dbReference>
<comment type="caution">
    <text evidence="1">The sequence shown here is derived from an EMBL/GenBank/DDBJ whole genome shotgun (WGS) entry which is preliminary data.</text>
</comment>
<feature type="non-terminal residue" evidence="1">
    <location>
        <position position="98"/>
    </location>
</feature>
<sequence length="98" mass="11501">MLGADLIAFHTYNYVRHFISCVRRLLGHDPVFNRIQIHERTLKVDAYPKGIDFEKFQEVAILEEKKPPEKKSQIRKEIEKYFSPGNGRKLILSTSNLE</sequence>
<dbReference type="InterPro" id="IPR001830">
    <property type="entry name" value="Glyco_trans_20"/>
</dbReference>